<sequence length="259" mass="30609">MNVFVFDIETVPDVEAGRRLYGNRSEMANLSDEDVIRVMYHYNDYQDHPRLRPHLQKVVAIAAVLRAGERLRMDSLGSLTATETEIIQQFFKSIQHYTPTLVSWDGYRLDLPVLHYRALLHGIYAQRYWDIHKEFRFNNYTHRYHDRHTDLMEVIAGYQLNAGVNLEEMSRFLELPSQPHLSGNQIEALYLQNRLEDIRAYCELNVLNTYLIFLRFELMRGNLEAAAYERECQRLRELLTGETKPHLQSFLATWLSKAR</sequence>
<keyword evidence="2" id="KW-0540">Nuclease</keyword>
<dbReference type="KEGG" id="tig:THII_3711"/>
<evidence type="ECO:0000313" key="2">
    <source>
        <dbReference type="EMBL" id="BAP58008.1"/>
    </source>
</evidence>
<dbReference type="InterPro" id="IPR019288">
    <property type="entry name" value="3'-5'_exonuclease_PolB-like"/>
</dbReference>
<evidence type="ECO:0000259" key="1">
    <source>
        <dbReference type="Pfam" id="PF10108"/>
    </source>
</evidence>
<dbReference type="OrthoDB" id="13288at2"/>
<name>A0A090AI04_9GAMM</name>
<organism evidence="2 3">
    <name type="scientific">Thioploca ingrica</name>
    <dbReference type="NCBI Taxonomy" id="40754"/>
    <lineage>
        <taxon>Bacteria</taxon>
        <taxon>Pseudomonadati</taxon>
        <taxon>Pseudomonadota</taxon>
        <taxon>Gammaproteobacteria</taxon>
        <taxon>Thiotrichales</taxon>
        <taxon>Thiotrichaceae</taxon>
        <taxon>Thioploca</taxon>
    </lineage>
</organism>
<dbReference type="EMBL" id="AP014633">
    <property type="protein sequence ID" value="BAP58008.1"/>
    <property type="molecule type" value="Genomic_DNA"/>
</dbReference>
<gene>
    <name evidence="2" type="ORF">THII_3711</name>
</gene>
<keyword evidence="2" id="KW-0378">Hydrolase</keyword>
<dbReference type="Gene3D" id="3.30.420.10">
    <property type="entry name" value="Ribonuclease H-like superfamily/Ribonuclease H"/>
    <property type="match status" value="1"/>
</dbReference>
<dbReference type="GO" id="GO:0004527">
    <property type="term" value="F:exonuclease activity"/>
    <property type="evidence" value="ECO:0007669"/>
    <property type="project" value="UniProtKB-KW"/>
</dbReference>
<keyword evidence="2" id="KW-0269">Exonuclease</keyword>
<evidence type="ECO:0000313" key="3">
    <source>
        <dbReference type="Proteomes" id="UP000031623"/>
    </source>
</evidence>
<keyword evidence="3" id="KW-1185">Reference proteome</keyword>
<protein>
    <submittedName>
        <fullName evidence="2">3'-5' exonuclease</fullName>
    </submittedName>
</protein>
<dbReference type="GO" id="GO:0003676">
    <property type="term" value="F:nucleic acid binding"/>
    <property type="evidence" value="ECO:0007669"/>
    <property type="project" value="InterPro"/>
</dbReference>
<dbReference type="STRING" id="40754.THII_3711"/>
<dbReference type="InterPro" id="IPR012337">
    <property type="entry name" value="RNaseH-like_sf"/>
</dbReference>
<dbReference type="CDD" id="cd05782">
    <property type="entry name" value="DNA_polB_like1_exo"/>
    <property type="match status" value="1"/>
</dbReference>
<dbReference type="Proteomes" id="UP000031623">
    <property type="component" value="Chromosome"/>
</dbReference>
<proteinExistence type="predicted"/>
<feature type="domain" description="Predicted 3'-5' exonuclease PolB-like" evidence="1">
    <location>
        <begin position="51"/>
        <end position="254"/>
    </location>
</feature>
<dbReference type="Pfam" id="PF10108">
    <property type="entry name" value="DNA_pol_B_exo2"/>
    <property type="match status" value="1"/>
</dbReference>
<dbReference type="AlphaFoldDB" id="A0A090AI04"/>
<dbReference type="HOGENOM" id="CLU_069554_0_0_6"/>
<accession>A0A090AI04</accession>
<dbReference type="InterPro" id="IPR036397">
    <property type="entry name" value="RNaseH_sf"/>
</dbReference>
<reference evidence="2 3" key="1">
    <citation type="journal article" date="2014" name="ISME J.">
        <title>Ecophysiology of Thioploca ingrica as revealed by the complete genome sequence supplemented with proteomic evidence.</title>
        <authorList>
            <person name="Kojima H."/>
            <person name="Ogura Y."/>
            <person name="Yamamoto N."/>
            <person name="Togashi T."/>
            <person name="Mori H."/>
            <person name="Watanabe T."/>
            <person name="Nemoto F."/>
            <person name="Kurokawa K."/>
            <person name="Hayashi T."/>
            <person name="Fukui M."/>
        </authorList>
    </citation>
    <scope>NUCLEOTIDE SEQUENCE [LARGE SCALE GENOMIC DNA]</scope>
</reference>
<dbReference type="SUPFAM" id="SSF53098">
    <property type="entry name" value="Ribonuclease H-like"/>
    <property type="match status" value="1"/>
</dbReference>